<evidence type="ECO:0000313" key="2">
    <source>
        <dbReference type="EMBL" id="ORY83583.1"/>
    </source>
</evidence>
<gene>
    <name evidence="2" type="ORF">BCR35DRAFT_352037</name>
</gene>
<feature type="region of interest" description="Disordered" evidence="1">
    <location>
        <begin position="60"/>
        <end position="88"/>
    </location>
</feature>
<comment type="caution">
    <text evidence="2">The sequence shown here is derived from an EMBL/GenBank/DDBJ whole genome shotgun (WGS) entry which is preliminary data.</text>
</comment>
<dbReference type="AlphaFoldDB" id="A0A1Y2FI25"/>
<reference evidence="2 3" key="1">
    <citation type="submission" date="2016-07" db="EMBL/GenBank/DDBJ databases">
        <title>Pervasive Adenine N6-methylation of Active Genes in Fungi.</title>
        <authorList>
            <consortium name="DOE Joint Genome Institute"/>
            <person name="Mondo S.J."/>
            <person name="Dannebaum R.O."/>
            <person name="Kuo R.C."/>
            <person name="Labutti K."/>
            <person name="Haridas S."/>
            <person name="Kuo A."/>
            <person name="Salamov A."/>
            <person name="Ahrendt S.R."/>
            <person name="Lipzen A."/>
            <person name="Sullivan W."/>
            <person name="Andreopoulos W.B."/>
            <person name="Clum A."/>
            <person name="Lindquist E."/>
            <person name="Daum C."/>
            <person name="Ramamoorthy G.K."/>
            <person name="Gryganskyi A."/>
            <person name="Culley D."/>
            <person name="Magnuson J.K."/>
            <person name="James T.Y."/>
            <person name="O'Malley M.A."/>
            <person name="Stajich J.E."/>
            <person name="Spatafora J.W."/>
            <person name="Visel A."/>
            <person name="Grigoriev I.V."/>
        </authorList>
    </citation>
    <scope>NUCLEOTIDE SEQUENCE [LARGE SCALE GENOMIC DNA]</scope>
    <source>
        <strain evidence="2 3">62-1032</strain>
    </source>
</reference>
<dbReference type="InParanoid" id="A0A1Y2FI25"/>
<evidence type="ECO:0000313" key="3">
    <source>
        <dbReference type="Proteomes" id="UP000193467"/>
    </source>
</evidence>
<dbReference type="InterPro" id="IPR018824">
    <property type="entry name" value="Conidiation-specific_6"/>
</dbReference>
<proteinExistence type="predicted"/>
<accession>A0A1Y2FI25</accession>
<dbReference type="EMBL" id="MCGR01000019">
    <property type="protein sequence ID" value="ORY83583.1"/>
    <property type="molecule type" value="Genomic_DNA"/>
</dbReference>
<organism evidence="2 3">
    <name type="scientific">Leucosporidium creatinivorum</name>
    <dbReference type="NCBI Taxonomy" id="106004"/>
    <lineage>
        <taxon>Eukaryota</taxon>
        <taxon>Fungi</taxon>
        <taxon>Dikarya</taxon>
        <taxon>Basidiomycota</taxon>
        <taxon>Pucciniomycotina</taxon>
        <taxon>Microbotryomycetes</taxon>
        <taxon>Leucosporidiales</taxon>
        <taxon>Leucosporidium</taxon>
    </lineage>
</organism>
<dbReference type="Pfam" id="PF10346">
    <property type="entry name" value="Con-6"/>
    <property type="match status" value="1"/>
</dbReference>
<dbReference type="Proteomes" id="UP000193467">
    <property type="component" value="Unassembled WGS sequence"/>
</dbReference>
<keyword evidence="3" id="KW-1185">Reference proteome</keyword>
<protein>
    <submittedName>
        <fullName evidence="2">Uncharacterized protein</fullName>
    </submittedName>
</protein>
<name>A0A1Y2FI25_9BASI</name>
<feature type="compositionally biased region" description="Polar residues" evidence="1">
    <location>
        <begin position="67"/>
        <end position="88"/>
    </location>
</feature>
<sequence>MPNKAGIDFSSGTYQGKNANNVYQGYNGVVHNPQTSAGAKAHASEMMSSFQDAARNTSAGYNGVVHNPQTSSEAKYNASNSLNNLPKW</sequence>
<evidence type="ECO:0000256" key="1">
    <source>
        <dbReference type="SAM" id="MobiDB-lite"/>
    </source>
</evidence>